<dbReference type="Gene3D" id="3.40.220.10">
    <property type="entry name" value="Leucine Aminopeptidase, subunit E, domain 1"/>
    <property type="match status" value="1"/>
</dbReference>
<comment type="catalytic activity">
    <reaction evidence="1">
        <text>an N-(ADP-alpha-D-ribosyl)-thymidine in DNA + H2O = a thymidine in DNA + ADP-D-ribose</text>
        <dbReference type="Rhea" id="RHEA:71655"/>
        <dbReference type="Rhea" id="RHEA-COMP:13556"/>
        <dbReference type="Rhea" id="RHEA-COMP:18051"/>
        <dbReference type="ChEBI" id="CHEBI:15377"/>
        <dbReference type="ChEBI" id="CHEBI:57967"/>
        <dbReference type="ChEBI" id="CHEBI:137386"/>
        <dbReference type="ChEBI" id="CHEBI:191199"/>
    </reaction>
    <physiologicalReaction direction="left-to-right" evidence="1">
        <dbReference type="Rhea" id="RHEA:71656"/>
    </physiologicalReaction>
</comment>
<dbReference type="PANTHER" id="PTHR12521">
    <property type="entry name" value="PROTEIN C6ORF130"/>
    <property type="match status" value="1"/>
</dbReference>
<keyword evidence="4" id="KW-1185">Reference proteome</keyword>
<evidence type="ECO:0000256" key="1">
    <source>
        <dbReference type="ARBA" id="ARBA00035885"/>
    </source>
</evidence>
<dbReference type="PANTHER" id="PTHR12521:SF0">
    <property type="entry name" value="ADP-RIBOSE GLYCOHYDROLASE OARD1"/>
    <property type="match status" value="1"/>
</dbReference>
<dbReference type="InterPro" id="IPR043472">
    <property type="entry name" value="Macro_dom-like"/>
</dbReference>
<feature type="domain" description="Macro" evidence="2">
    <location>
        <begin position="1"/>
        <end position="152"/>
    </location>
</feature>
<dbReference type="InterPro" id="IPR002589">
    <property type="entry name" value="Macro_dom"/>
</dbReference>
<protein>
    <submittedName>
        <fullName evidence="3">Macro domain-containing protein</fullName>
    </submittedName>
</protein>
<gene>
    <name evidence="3" type="ORF">KCG35_25170</name>
</gene>
<dbReference type="Proteomes" id="UP000690515">
    <property type="component" value="Unassembled WGS sequence"/>
</dbReference>
<dbReference type="InterPro" id="IPR050892">
    <property type="entry name" value="ADP-ribose_metab_enzymes"/>
</dbReference>
<organism evidence="3 4">
    <name type="scientific">Zooshikella harenae</name>
    <dbReference type="NCBI Taxonomy" id="2827238"/>
    <lineage>
        <taxon>Bacteria</taxon>
        <taxon>Pseudomonadati</taxon>
        <taxon>Pseudomonadota</taxon>
        <taxon>Gammaproteobacteria</taxon>
        <taxon>Oceanospirillales</taxon>
        <taxon>Zooshikellaceae</taxon>
        <taxon>Zooshikella</taxon>
    </lineage>
</organism>
<evidence type="ECO:0000259" key="2">
    <source>
        <dbReference type="PROSITE" id="PS51154"/>
    </source>
</evidence>
<comment type="caution">
    <text evidence="3">The sequence shown here is derived from an EMBL/GenBank/DDBJ whole genome shotgun (WGS) entry which is preliminary data.</text>
</comment>
<dbReference type="SUPFAM" id="SSF52949">
    <property type="entry name" value="Macro domain-like"/>
    <property type="match status" value="1"/>
</dbReference>
<dbReference type="Pfam" id="PF01661">
    <property type="entry name" value="Macro"/>
    <property type="match status" value="1"/>
</dbReference>
<dbReference type="PROSITE" id="PS51154">
    <property type="entry name" value="MACRO"/>
    <property type="match status" value="1"/>
</dbReference>
<proteinExistence type="predicted"/>
<evidence type="ECO:0000313" key="4">
    <source>
        <dbReference type="Proteomes" id="UP000690515"/>
    </source>
</evidence>
<sequence>MKETSGDLIQLAAQGAFDVIIHGCNCQCQMGKGIALTIKNMFPEAYAADCKTEKGAREKLGTYSFAEVEKNGHRFTIVNAYTQFHWRGAGVKADYEAIRKVMSTVKQQFSGLRIGYPLIGAGLAGGDWDVIAQIIDQELDGEDHTLVRFTPA</sequence>
<reference evidence="3 4" key="1">
    <citation type="submission" date="2021-04" db="EMBL/GenBank/DDBJ databases">
        <authorList>
            <person name="Pira H."/>
            <person name="Risdian C."/>
            <person name="Wink J."/>
        </authorList>
    </citation>
    <scope>NUCLEOTIDE SEQUENCE [LARGE SCALE GENOMIC DNA]</scope>
    <source>
        <strain evidence="3 4">WH53</strain>
    </source>
</reference>
<evidence type="ECO:0000313" key="3">
    <source>
        <dbReference type="EMBL" id="MBU2714344.1"/>
    </source>
</evidence>
<dbReference type="RefSeq" id="WP_215822601.1">
    <property type="nucleotide sequence ID" value="NZ_JAGSOY010000229.1"/>
</dbReference>
<dbReference type="EMBL" id="JAGSOY010000229">
    <property type="protein sequence ID" value="MBU2714344.1"/>
    <property type="molecule type" value="Genomic_DNA"/>
</dbReference>
<name>A0ABS5ZK56_9GAMM</name>
<accession>A0ABS5ZK56</accession>
<dbReference type="SMART" id="SM00506">
    <property type="entry name" value="A1pp"/>
    <property type="match status" value="1"/>
</dbReference>